<keyword evidence="10" id="KW-1185">Reference proteome</keyword>
<feature type="transmembrane region" description="Helical" evidence="2">
    <location>
        <begin position="367"/>
        <end position="386"/>
    </location>
</feature>
<dbReference type="SMART" id="SM01042">
    <property type="entry name" value="Brr6_like_C_C"/>
    <property type="match status" value="1"/>
</dbReference>
<dbReference type="EMBL" id="LSBI01000024">
    <property type="protein sequence ID" value="OAQ65693.1"/>
    <property type="molecule type" value="Genomic_DNA"/>
</dbReference>
<dbReference type="AlphaFoldDB" id="A0A179FKX7"/>
<keyword evidence="2" id="KW-1133">Transmembrane helix</keyword>
<reference evidence="7" key="1">
    <citation type="submission" date="2015-05" db="EMBL/GenBank/DDBJ databases">
        <authorList>
            <person name="Wang D.B."/>
            <person name="Wang M."/>
        </authorList>
    </citation>
    <scope>NUCLEOTIDE SEQUENCE</scope>
    <source>
        <strain evidence="7">36-1</strain>
    </source>
</reference>
<dbReference type="OrthoDB" id="5961at2759"/>
<evidence type="ECO:0000256" key="1">
    <source>
        <dbReference type="SAM" id="MobiDB-lite"/>
    </source>
</evidence>
<feature type="compositionally biased region" description="Basic and acidic residues" evidence="1">
    <location>
        <begin position="224"/>
        <end position="236"/>
    </location>
</feature>
<keyword evidence="2" id="KW-0472">Membrane</keyword>
<evidence type="ECO:0000313" key="5">
    <source>
        <dbReference type="EMBL" id="OAQ65693.1"/>
    </source>
</evidence>
<dbReference type="Proteomes" id="UP001287286">
    <property type="component" value="Unassembled WGS sequence"/>
</dbReference>
<feature type="region of interest" description="Disordered" evidence="1">
    <location>
        <begin position="147"/>
        <end position="239"/>
    </location>
</feature>
<reference evidence="7 9" key="2">
    <citation type="journal article" date="2016" name="Front. Microbiol.">
        <title>Genome and transcriptome sequences reveal the specific parasitism of the nematophagous Purpureocillium lilacinum 36-1.</title>
        <authorList>
            <person name="Xie J."/>
            <person name="Li S."/>
            <person name="Mo C."/>
            <person name="Xiao X."/>
            <person name="Peng D."/>
            <person name="Wang G."/>
            <person name="Xiao Y."/>
        </authorList>
    </citation>
    <scope>NUCLEOTIDE SEQUENCE [LARGE SCALE GENOMIC DNA]</scope>
    <source>
        <strain evidence="7 9">36-1</strain>
    </source>
</reference>
<dbReference type="Pfam" id="PF10104">
    <property type="entry name" value="Brr6_like_C_C"/>
    <property type="match status" value="1"/>
</dbReference>
<feature type="region of interest" description="Disordered" evidence="1">
    <location>
        <begin position="1"/>
        <end position="132"/>
    </location>
</feature>
<feature type="region of interest" description="Disordered" evidence="1">
    <location>
        <begin position="438"/>
        <end position="488"/>
    </location>
</feature>
<dbReference type="PANTHER" id="PTHR28136:SF1">
    <property type="entry name" value="NUCLEUS EXPORT PROTEIN BRL1"/>
    <property type="match status" value="1"/>
</dbReference>
<reference evidence="4 10" key="5">
    <citation type="journal article" date="2024" name="Microbiol. Resour. Announc.">
        <title>Genome annotations for the ascomycete fungi Trichoderma harzianum, Trichoderma aggressivum, and Purpureocillium lilacinum.</title>
        <authorList>
            <person name="Beijen E.P.W."/>
            <person name="Ohm R.A."/>
        </authorList>
    </citation>
    <scope>NUCLEOTIDE SEQUENCE [LARGE SCALE GENOMIC DNA]</scope>
    <source>
        <strain evidence="4 10">CBS 150709</strain>
    </source>
</reference>
<evidence type="ECO:0000313" key="4">
    <source>
        <dbReference type="EMBL" id="KAK4076812.1"/>
    </source>
</evidence>
<name>A0A179FKX7_PURLI</name>
<dbReference type="EMBL" id="LCWV01000001">
    <property type="protein sequence ID" value="PWI77021.1"/>
    <property type="molecule type" value="Genomic_DNA"/>
</dbReference>
<dbReference type="STRING" id="33203.A0A179FKX7"/>
<dbReference type="OMA" id="HPHIPRI"/>
<dbReference type="Proteomes" id="UP000078340">
    <property type="component" value="Unassembled WGS sequence"/>
</dbReference>
<accession>A0A179FKX7</accession>
<feature type="region of interest" description="Disordered" evidence="1">
    <location>
        <begin position="387"/>
        <end position="419"/>
    </location>
</feature>
<dbReference type="GO" id="GO:0006998">
    <property type="term" value="P:nuclear envelope organization"/>
    <property type="evidence" value="ECO:0007669"/>
    <property type="project" value="InterPro"/>
</dbReference>
<evidence type="ECO:0000313" key="10">
    <source>
        <dbReference type="Proteomes" id="UP001287286"/>
    </source>
</evidence>
<sequence length="488" mass="54243">MESRTFEGPMDWEYQDRGPLDPTSPFAQAAHNASRNTMFGSPFKASRPNNPFANLSTPSKPQSQQQAPPPQTSSFTPQVASKNIAPPFRNPAFTTPRRPVDELVFSEASGAEDSPALTEASDYPNDTPEVDHRADVVMGGTVAPLKVDKASRYGRAGPLLKKHAAGKGEIRPQRERSVGLRKRKRHNYDRDVGSVGRHHGQDDSDAWNSDSDTGVAPRGSKKSQQRDRNRDRDQDQQRGTLESLFYALNKYPNTPEHMQRWMQFGANLFLISTLVYVGWSVFSTVRNDIQRANASARLEFERGVAECRTQYQINECIKGDRPGLLALCAEWQECMYQDPESIIRVKVTVKQVAEIINEFTDAMNLKAWGIVLGFVLICTTVNVGSLGRSNSRAHAEPRPPPQGHEAALDGPRSPGITPGYMLVPVQTPKMRRRAMLDEGTDTDNSPLNLKPALTYQTPSGRRSPSKGERGERQLSPIKYGRTPSRGAY</sequence>
<protein>
    <submittedName>
        <fullName evidence="5">Nucleus export protein Brr6</fullName>
    </submittedName>
</protein>
<dbReference type="InterPro" id="IPR018767">
    <property type="entry name" value="Brl1/Brr6_dom"/>
</dbReference>
<keyword evidence="2" id="KW-0812">Transmembrane</keyword>
<reference evidence="4" key="4">
    <citation type="submission" date="2023-11" db="EMBL/GenBank/DDBJ databases">
        <authorList>
            <person name="Beijen E."/>
            <person name="Ohm R.A."/>
        </authorList>
    </citation>
    <scope>NUCLEOTIDE SEQUENCE</scope>
    <source>
        <strain evidence="4">CBS 150709</strain>
    </source>
</reference>
<dbReference type="Proteomes" id="UP000078240">
    <property type="component" value="Unassembled WGS sequence"/>
</dbReference>
<dbReference type="GeneID" id="28893344"/>
<dbReference type="InterPro" id="IPR040202">
    <property type="entry name" value="Brl1/Brr6"/>
</dbReference>
<feature type="domain" description="Brl1/Brr6" evidence="3">
    <location>
        <begin position="258"/>
        <end position="387"/>
    </location>
</feature>
<gene>
    <name evidence="7" type="ORF">PCL_04215</name>
    <name evidence="4" type="ORF">Purlil1_12579</name>
    <name evidence="6" type="ORF">VFPBJ_06350</name>
    <name evidence="5" type="ORF">VFPFJ_11228</name>
</gene>
<comment type="caution">
    <text evidence="5">The sequence shown here is derived from an EMBL/GenBank/DDBJ whole genome shotgun (WGS) entry which is preliminary data.</text>
</comment>
<dbReference type="KEGG" id="plj:28893344"/>
<evidence type="ECO:0000313" key="9">
    <source>
        <dbReference type="Proteomes" id="UP000245956"/>
    </source>
</evidence>
<dbReference type="Proteomes" id="UP000245956">
    <property type="component" value="Unassembled WGS sequence"/>
</dbReference>
<evidence type="ECO:0000313" key="8">
    <source>
        <dbReference type="Proteomes" id="UP000078340"/>
    </source>
</evidence>
<organism evidence="5 8">
    <name type="scientific">Purpureocillium lilacinum</name>
    <name type="common">Paecilomyces lilacinus</name>
    <dbReference type="NCBI Taxonomy" id="33203"/>
    <lineage>
        <taxon>Eukaryota</taxon>
        <taxon>Fungi</taxon>
        <taxon>Dikarya</taxon>
        <taxon>Ascomycota</taxon>
        <taxon>Pezizomycotina</taxon>
        <taxon>Sordariomycetes</taxon>
        <taxon>Hypocreomycetidae</taxon>
        <taxon>Hypocreales</taxon>
        <taxon>Ophiocordycipitaceae</taxon>
        <taxon>Purpureocillium</taxon>
    </lineage>
</organism>
<dbReference type="EMBL" id="LSBH01000005">
    <property type="protein sequence ID" value="OAQ78231.1"/>
    <property type="molecule type" value="Genomic_DNA"/>
</dbReference>
<dbReference type="PANTHER" id="PTHR28136">
    <property type="entry name" value="NUCLEUS EXPORT PROTEIN BRR6"/>
    <property type="match status" value="1"/>
</dbReference>
<evidence type="ECO:0000256" key="2">
    <source>
        <dbReference type="SAM" id="Phobius"/>
    </source>
</evidence>
<feature type="compositionally biased region" description="Low complexity" evidence="1">
    <location>
        <begin position="56"/>
        <end position="78"/>
    </location>
</feature>
<proteinExistence type="predicted"/>
<dbReference type="GO" id="GO:0031965">
    <property type="term" value="C:nuclear membrane"/>
    <property type="evidence" value="ECO:0007669"/>
    <property type="project" value="InterPro"/>
</dbReference>
<dbReference type="EMBL" id="JAWRVI010000114">
    <property type="protein sequence ID" value="KAK4076812.1"/>
    <property type="molecule type" value="Genomic_DNA"/>
</dbReference>
<dbReference type="GO" id="GO:0055088">
    <property type="term" value="P:lipid homeostasis"/>
    <property type="evidence" value="ECO:0007669"/>
    <property type="project" value="InterPro"/>
</dbReference>
<feature type="compositionally biased region" description="Basic and acidic residues" evidence="1">
    <location>
        <begin position="166"/>
        <end position="178"/>
    </location>
</feature>
<feature type="transmembrane region" description="Helical" evidence="2">
    <location>
        <begin position="264"/>
        <end position="282"/>
    </location>
</feature>
<evidence type="ECO:0000313" key="6">
    <source>
        <dbReference type="EMBL" id="OAQ78231.1"/>
    </source>
</evidence>
<evidence type="ECO:0000259" key="3">
    <source>
        <dbReference type="SMART" id="SM01042"/>
    </source>
</evidence>
<evidence type="ECO:0000313" key="7">
    <source>
        <dbReference type="EMBL" id="PWI77021.1"/>
    </source>
</evidence>
<reference evidence="5 8" key="3">
    <citation type="submission" date="2016-02" db="EMBL/GenBank/DDBJ databases">
        <title>Biosynthesis of antibiotic leucinostatins and their inhibition on Phytophthora in bio-control Purpureocillium lilacinum.</title>
        <authorList>
            <person name="Wang G."/>
            <person name="Liu Z."/>
            <person name="Lin R."/>
            <person name="Li E."/>
            <person name="Mao Z."/>
            <person name="Ling J."/>
            <person name="Yin W."/>
            <person name="Xie B."/>
        </authorList>
    </citation>
    <scope>NUCLEOTIDE SEQUENCE [LARGE SCALE GENOMIC DNA]</scope>
    <source>
        <strain evidence="6">PLBJ-1</strain>
        <strain evidence="5">PLFJ-1</strain>
    </source>
</reference>